<dbReference type="GO" id="GO:0005615">
    <property type="term" value="C:extracellular space"/>
    <property type="evidence" value="ECO:0007669"/>
    <property type="project" value="TreeGrafter"/>
</dbReference>
<dbReference type="Gene3D" id="4.10.410.10">
    <property type="entry name" value="Pancreatic trypsin inhibitor Kunitz domain"/>
    <property type="match status" value="2"/>
</dbReference>
<dbReference type="PROSITE" id="PS00280">
    <property type="entry name" value="BPTI_KUNITZ_1"/>
    <property type="match status" value="2"/>
</dbReference>
<protein>
    <submittedName>
        <fullName evidence="5">Collagen type VI alpha 3 chain</fullName>
    </submittedName>
</protein>
<dbReference type="GeneTree" id="ENSGT00940000156462"/>
<reference evidence="5" key="2">
    <citation type="submission" date="2025-08" db="UniProtKB">
        <authorList>
            <consortium name="Ensembl"/>
        </authorList>
    </citation>
    <scope>IDENTIFICATION</scope>
</reference>
<evidence type="ECO:0000313" key="6">
    <source>
        <dbReference type="Proteomes" id="UP000472263"/>
    </source>
</evidence>
<dbReference type="PANTHER" id="PTHR10083">
    <property type="entry name" value="KUNITZ-TYPE PROTEASE INHIBITOR-RELATED"/>
    <property type="match status" value="1"/>
</dbReference>
<feature type="domain" description="BPTI/Kunitz inhibitor" evidence="4">
    <location>
        <begin position="158"/>
        <end position="208"/>
    </location>
</feature>
<dbReference type="Proteomes" id="UP000472263">
    <property type="component" value="Chromosome 21"/>
</dbReference>
<dbReference type="FunFam" id="4.10.410.10:FF:000020">
    <property type="entry name" value="Collagen, type VI, alpha 3"/>
    <property type="match status" value="1"/>
</dbReference>
<dbReference type="InterPro" id="IPR002223">
    <property type="entry name" value="Kunitz_BPTI"/>
</dbReference>
<dbReference type="Pfam" id="PF00014">
    <property type="entry name" value="Kunitz_BPTI"/>
    <property type="match status" value="2"/>
</dbReference>
<reference evidence="5" key="3">
    <citation type="submission" date="2025-09" db="UniProtKB">
        <authorList>
            <consortium name="Ensembl"/>
        </authorList>
    </citation>
    <scope>IDENTIFICATION</scope>
</reference>
<dbReference type="PROSITE" id="PS50279">
    <property type="entry name" value="BPTI_KUNITZ_2"/>
    <property type="match status" value="2"/>
</dbReference>
<dbReference type="InterPro" id="IPR020901">
    <property type="entry name" value="Prtase_inh_Kunz-CS"/>
</dbReference>
<dbReference type="InterPro" id="IPR036880">
    <property type="entry name" value="Kunitz_BPTI_sf"/>
</dbReference>
<dbReference type="PANTHER" id="PTHR10083:SF328">
    <property type="entry name" value="TISSUE FACTOR PATHWAY INHIBITOR"/>
    <property type="match status" value="1"/>
</dbReference>
<evidence type="ECO:0000259" key="4">
    <source>
        <dbReference type="PROSITE" id="PS50279"/>
    </source>
</evidence>
<accession>A0A667ZTT5</accession>
<dbReference type="InterPro" id="IPR050098">
    <property type="entry name" value="TFPI/VKTCI-like"/>
</dbReference>
<sequence>MLHVDVNVICTKTHPLSLSPCLSYITTIVFLFFNDLADPCSLDYDPGMPCKDYQAKWFFDRKHRICTQFWYGGCGGNDNRFETEALCLKNCMRSGKWLPLPGPLRKPAPSCCDGPIWCSLHNKSLTYSYSLVYVKVFPQTGIPFATQVFCSPSQMDICQLAKDEGSCAKFVLKWHYDALSKSCTRFWYGGCGGNQNRFETREECEKACGKPGKRLAFKKKKFPVQVPLIL</sequence>
<dbReference type="GO" id="GO:0004867">
    <property type="term" value="F:serine-type endopeptidase inhibitor activity"/>
    <property type="evidence" value="ECO:0007669"/>
    <property type="project" value="UniProtKB-KW"/>
</dbReference>
<dbReference type="FunFam" id="4.10.410.10:FF:000040">
    <property type="entry name" value="Serine protease inhibitor, putative"/>
    <property type="match status" value="1"/>
</dbReference>
<keyword evidence="2" id="KW-0722">Serine protease inhibitor</keyword>
<gene>
    <name evidence="5" type="primary">COL6A3</name>
</gene>
<dbReference type="SMART" id="SM00131">
    <property type="entry name" value="KU"/>
    <property type="match status" value="2"/>
</dbReference>
<name>A0A667ZTT5_9TELE</name>
<dbReference type="PRINTS" id="PR00759">
    <property type="entry name" value="BASICPTASE"/>
</dbReference>
<evidence type="ECO:0000256" key="1">
    <source>
        <dbReference type="ARBA" id="ARBA00022690"/>
    </source>
</evidence>
<keyword evidence="6" id="KW-1185">Reference proteome</keyword>
<evidence type="ECO:0000256" key="3">
    <source>
        <dbReference type="ARBA" id="ARBA00023157"/>
    </source>
</evidence>
<evidence type="ECO:0000313" key="5">
    <source>
        <dbReference type="Ensembl" id="ENSMMDP00005044297.1"/>
    </source>
</evidence>
<dbReference type="CDD" id="cd22635">
    <property type="entry name" value="Kunitz_papilin"/>
    <property type="match status" value="1"/>
</dbReference>
<dbReference type="Ensembl" id="ENSMMDT00005045180.1">
    <property type="protein sequence ID" value="ENSMMDP00005044297.1"/>
    <property type="gene ID" value="ENSMMDG00005020010.1"/>
</dbReference>
<dbReference type="AlphaFoldDB" id="A0A667ZTT5"/>
<proteinExistence type="predicted"/>
<reference evidence="5" key="1">
    <citation type="submission" date="2019-06" db="EMBL/GenBank/DDBJ databases">
        <authorList>
            <consortium name="Wellcome Sanger Institute Data Sharing"/>
        </authorList>
    </citation>
    <scope>NUCLEOTIDE SEQUENCE [LARGE SCALE GENOMIC DNA]</scope>
</reference>
<dbReference type="SUPFAM" id="SSF57362">
    <property type="entry name" value="BPTI-like"/>
    <property type="match status" value="2"/>
</dbReference>
<feature type="domain" description="BPTI/Kunitz inhibitor" evidence="4">
    <location>
        <begin position="40"/>
        <end position="91"/>
    </location>
</feature>
<keyword evidence="3" id="KW-1015">Disulfide bond</keyword>
<evidence type="ECO:0000256" key="2">
    <source>
        <dbReference type="ARBA" id="ARBA00022900"/>
    </source>
</evidence>
<organism evidence="5 6">
    <name type="scientific">Myripristis murdjan</name>
    <name type="common">pinecone soldierfish</name>
    <dbReference type="NCBI Taxonomy" id="586833"/>
    <lineage>
        <taxon>Eukaryota</taxon>
        <taxon>Metazoa</taxon>
        <taxon>Chordata</taxon>
        <taxon>Craniata</taxon>
        <taxon>Vertebrata</taxon>
        <taxon>Euteleostomi</taxon>
        <taxon>Actinopterygii</taxon>
        <taxon>Neopterygii</taxon>
        <taxon>Teleostei</taxon>
        <taxon>Neoteleostei</taxon>
        <taxon>Acanthomorphata</taxon>
        <taxon>Holocentriformes</taxon>
        <taxon>Holocentridae</taxon>
        <taxon>Myripristis</taxon>
    </lineage>
</organism>
<keyword evidence="1" id="KW-0646">Protease inhibitor</keyword>